<dbReference type="EMBL" id="UGJE01000002">
    <property type="protein sequence ID" value="STQ85412.1"/>
    <property type="molecule type" value="Genomic_DNA"/>
</dbReference>
<name>A0A377PSM2_9HELI</name>
<dbReference type="NCBIfam" id="TIGR01396">
    <property type="entry name" value="FlgB"/>
    <property type="match status" value="1"/>
</dbReference>
<keyword evidence="4 6" id="KW-0975">Bacterial flagellum</keyword>
<dbReference type="PROSITE" id="PS00588">
    <property type="entry name" value="FLAGELLA_BB_ROD"/>
    <property type="match status" value="1"/>
</dbReference>
<dbReference type="EMBL" id="JRPD02000021">
    <property type="protein sequence ID" value="TLD99021.1"/>
    <property type="molecule type" value="Genomic_DNA"/>
</dbReference>
<evidence type="ECO:0000256" key="4">
    <source>
        <dbReference type="ARBA" id="ARBA00023143"/>
    </source>
</evidence>
<dbReference type="GO" id="GO:0030694">
    <property type="term" value="C:bacterial-type flagellum basal body, rod"/>
    <property type="evidence" value="ECO:0007669"/>
    <property type="project" value="InterPro"/>
</dbReference>
<keyword evidence="11" id="KW-1185">Reference proteome</keyword>
<dbReference type="InterPro" id="IPR001444">
    <property type="entry name" value="Flag_bb_rod_N"/>
</dbReference>
<evidence type="ECO:0000313" key="11">
    <source>
        <dbReference type="Proteomes" id="UP000255139"/>
    </source>
</evidence>
<dbReference type="GO" id="GO:0071978">
    <property type="term" value="P:bacterial-type flagellum-dependent swarming motility"/>
    <property type="evidence" value="ECO:0007669"/>
    <property type="project" value="TreeGrafter"/>
</dbReference>
<comment type="similarity">
    <text evidence="2 6">Belongs to the flagella basal body rod proteins family.</text>
</comment>
<dbReference type="RefSeq" id="WP_052089514.1">
    <property type="nucleotide sequence ID" value="NZ_FZML01000017.1"/>
</dbReference>
<evidence type="ECO:0000256" key="1">
    <source>
        <dbReference type="ARBA" id="ARBA00004117"/>
    </source>
</evidence>
<dbReference type="OrthoDB" id="9788334at2"/>
<dbReference type="PANTHER" id="PTHR30435">
    <property type="entry name" value="FLAGELLAR PROTEIN"/>
    <property type="match status" value="1"/>
</dbReference>
<evidence type="ECO:0000256" key="6">
    <source>
        <dbReference type="PIRNR" id="PIRNR002889"/>
    </source>
</evidence>
<proteinExistence type="inferred from homology"/>
<evidence type="ECO:0000256" key="3">
    <source>
        <dbReference type="ARBA" id="ARBA00014376"/>
    </source>
</evidence>
<evidence type="ECO:0000313" key="10">
    <source>
        <dbReference type="Proteomes" id="UP000029922"/>
    </source>
</evidence>
<dbReference type="Proteomes" id="UP000255139">
    <property type="component" value="Unassembled WGS sequence"/>
</dbReference>
<dbReference type="InterPro" id="IPR019776">
    <property type="entry name" value="Flagellar_basal_body_rod_CS"/>
</dbReference>
<evidence type="ECO:0000256" key="2">
    <source>
        <dbReference type="ARBA" id="ARBA00009677"/>
    </source>
</evidence>
<keyword evidence="8" id="KW-0966">Cell projection</keyword>
<dbReference type="PIRSF" id="PIRSF002889">
    <property type="entry name" value="Rod_FlgB"/>
    <property type="match status" value="1"/>
</dbReference>
<evidence type="ECO:0000256" key="5">
    <source>
        <dbReference type="ARBA" id="ARBA00024934"/>
    </source>
</evidence>
<keyword evidence="8" id="KW-0282">Flagellum</keyword>
<evidence type="ECO:0000313" key="9">
    <source>
        <dbReference type="EMBL" id="TLD99021.1"/>
    </source>
</evidence>
<dbReference type="STRING" id="216.LS73_02955"/>
<sequence length="152" mass="17043">MNSLSKTFGTSFETSRAYNLVYSALDYRSLRQDLISSNIANVDTPYYRPKDVHFEDMLANKAAKIFNSKSSIQDLELTRTMPQHISGLHPDRLTGSMFFRDGHLARNDGNSVDLDVETTELGKNSVMYQSLTAALKKHKGIFAYALDAGKNL</sequence>
<organism evidence="8 11">
    <name type="scientific">Helicobacter muridarum</name>
    <dbReference type="NCBI Taxonomy" id="216"/>
    <lineage>
        <taxon>Bacteria</taxon>
        <taxon>Pseudomonadati</taxon>
        <taxon>Campylobacterota</taxon>
        <taxon>Epsilonproteobacteria</taxon>
        <taxon>Campylobacterales</taxon>
        <taxon>Helicobacteraceae</taxon>
        <taxon>Helicobacter</taxon>
    </lineage>
</organism>
<dbReference type="PANTHER" id="PTHR30435:SF12">
    <property type="entry name" value="FLAGELLAR BASAL BODY ROD PROTEIN FLGB"/>
    <property type="match status" value="1"/>
</dbReference>
<evidence type="ECO:0000313" key="8">
    <source>
        <dbReference type="EMBL" id="STQ85412.1"/>
    </source>
</evidence>
<comment type="subunit">
    <text evidence="6">The basal body constitutes a major portion of the flagellar organelle and consists of a number of rings mounted on a central rod.</text>
</comment>
<evidence type="ECO:0000259" key="7">
    <source>
        <dbReference type="Pfam" id="PF00460"/>
    </source>
</evidence>
<dbReference type="Pfam" id="PF00460">
    <property type="entry name" value="Flg_bb_rod"/>
    <property type="match status" value="1"/>
</dbReference>
<dbReference type="AlphaFoldDB" id="A0A377PSM2"/>
<comment type="function">
    <text evidence="5 6">Structural component of flagellum, the bacterial motility apparatus. Part of the rod structure of flagellar basal body.</text>
</comment>
<dbReference type="InterPro" id="IPR006300">
    <property type="entry name" value="FlgB"/>
</dbReference>
<accession>A0A377PSM2</accession>
<reference evidence="9 10" key="1">
    <citation type="journal article" date="2014" name="Genome Announc.">
        <title>Draft genome sequences of eight enterohepatic helicobacter species isolated from both laboratory and wild rodents.</title>
        <authorList>
            <person name="Sheh A."/>
            <person name="Shen Z."/>
            <person name="Fox J.G."/>
        </authorList>
    </citation>
    <scope>NUCLEOTIDE SEQUENCE [LARGE SCALE GENOMIC DNA]</scope>
    <source>
        <strain evidence="9 10">ST1</strain>
    </source>
</reference>
<protein>
    <recommendedName>
        <fullName evidence="3 6">Flagellar basal body rod protein FlgB</fullName>
    </recommendedName>
</protein>
<comment type="subcellular location">
    <subcellularLocation>
        <location evidence="1 6">Bacterial flagellum basal body</location>
    </subcellularLocation>
</comment>
<keyword evidence="8" id="KW-0969">Cilium</keyword>
<dbReference type="Proteomes" id="UP000029922">
    <property type="component" value="Unassembled WGS sequence"/>
</dbReference>
<feature type="domain" description="Flagellar basal body rod protein N-terminal" evidence="7">
    <location>
        <begin position="23"/>
        <end position="46"/>
    </location>
</feature>
<reference evidence="8 11" key="2">
    <citation type="submission" date="2018-06" db="EMBL/GenBank/DDBJ databases">
        <authorList>
            <consortium name="Pathogen Informatics"/>
            <person name="Doyle S."/>
        </authorList>
    </citation>
    <scope>NUCLEOTIDE SEQUENCE [LARGE SCALE GENOMIC DNA]</scope>
    <source>
        <strain evidence="8 11">NCTC12714</strain>
    </source>
</reference>
<gene>
    <name evidence="8" type="primary">flgB</name>
    <name evidence="9" type="ORF">LS73_007925</name>
    <name evidence="8" type="ORF">NCTC12714_00197</name>
</gene>